<protein>
    <submittedName>
        <fullName evidence="1">Uncharacterized protein</fullName>
    </submittedName>
</protein>
<keyword evidence="2" id="KW-1185">Reference proteome</keyword>
<accession>A0A1D7UCL0</accession>
<dbReference type="Proteomes" id="UP000094969">
    <property type="component" value="Plasmid unnamed1"/>
</dbReference>
<keyword evidence="1" id="KW-0614">Plasmid</keyword>
<organism evidence="1 2">
    <name type="scientific">Bosea vaviloviae</name>
    <dbReference type="NCBI Taxonomy" id="1526658"/>
    <lineage>
        <taxon>Bacteria</taxon>
        <taxon>Pseudomonadati</taxon>
        <taxon>Pseudomonadota</taxon>
        <taxon>Alphaproteobacteria</taxon>
        <taxon>Hyphomicrobiales</taxon>
        <taxon>Boseaceae</taxon>
        <taxon>Bosea</taxon>
    </lineage>
</organism>
<evidence type="ECO:0000313" key="2">
    <source>
        <dbReference type="Proteomes" id="UP000094969"/>
    </source>
</evidence>
<dbReference type="EMBL" id="CP017148">
    <property type="protein sequence ID" value="AOO85105.1"/>
    <property type="molecule type" value="Genomic_DNA"/>
</dbReference>
<dbReference type="OrthoDB" id="9794322at2"/>
<name>A0A1D7UCL0_9HYPH</name>
<sequence length="69" mass="7268">MAGRFGFASLISPGLAVDGVDDSEGALVVTARSSALPDAITNAICASPDRRTIYVPTFMNEIYAFERTA</sequence>
<gene>
    <name evidence="1" type="ORF">BHK69_30895</name>
</gene>
<proteinExistence type="predicted"/>
<reference evidence="1 2" key="1">
    <citation type="journal article" date="2015" name="Antonie Van Leeuwenhoek">
        <title>Bosea vaviloviae sp. nov., a new species of slow-growing rhizobia isolated from nodules of the relict species Vavilovia formosa (Stev.) Fed.</title>
        <authorList>
            <person name="Safronova V.I."/>
            <person name="Kuznetsova I.G."/>
            <person name="Sazanova A.L."/>
            <person name="Kimeklis A.K."/>
            <person name="Belimov A.A."/>
            <person name="Andronov E.E."/>
            <person name="Pinaev A.G."/>
            <person name="Chizhevskaya E.P."/>
            <person name="Pukhaev A.R."/>
            <person name="Popov K.P."/>
            <person name="Willems A."/>
            <person name="Tikhonovich I.A."/>
        </authorList>
    </citation>
    <scope>NUCLEOTIDE SEQUENCE [LARGE SCALE GENOMIC DNA]</scope>
    <source>
        <strain evidence="1 2">Vaf18</strain>
        <plasmid evidence="1">unnamed1</plasmid>
    </source>
</reference>
<dbReference type="RefSeq" id="WP_069694288.1">
    <property type="nucleotide sequence ID" value="NZ_CP017148.1"/>
</dbReference>
<evidence type="ECO:0000313" key="1">
    <source>
        <dbReference type="EMBL" id="AOO85105.1"/>
    </source>
</evidence>
<geneLocation type="plasmid" evidence="1 2">
    <name>unnamed1</name>
</geneLocation>
<dbReference type="AlphaFoldDB" id="A0A1D7UCL0"/>
<dbReference type="KEGG" id="bvv:BHK69_30895"/>